<name>W7X4X3_TETTS</name>
<protein>
    <submittedName>
        <fullName evidence="2">Uncharacterized protein</fullName>
    </submittedName>
</protein>
<dbReference type="RefSeq" id="XP_012653057.1">
    <property type="nucleotide sequence ID" value="XM_012797603.1"/>
</dbReference>
<sequence length="119" mass="14220">MNLIEVGHPIMKLNEDFIFIQKKSHLVEPKYIQDHISSASFQPQFCYNIVAHFKHTNNDFYVILYKKGGSGKERSRALQRDSKTKREREEIQTSFQKQQFQILMNFNNFKQFQNARCVM</sequence>
<keyword evidence="3" id="KW-1185">Reference proteome</keyword>
<accession>W7X4X3</accession>
<gene>
    <name evidence="2" type="ORF">TTHERM_000266659</name>
</gene>
<evidence type="ECO:0000313" key="3">
    <source>
        <dbReference type="Proteomes" id="UP000009168"/>
    </source>
</evidence>
<dbReference type="Proteomes" id="UP000009168">
    <property type="component" value="Unassembled WGS sequence"/>
</dbReference>
<dbReference type="InParanoid" id="W7X4X3"/>
<evidence type="ECO:0000313" key="2">
    <source>
        <dbReference type="EMBL" id="EWS74380.1"/>
    </source>
</evidence>
<dbReference type="EMBL" id="GG662703">
    <property type="protein sequence ID" value="EWS74380.1"/>
    <property type="molecule type" value="Genomic_DNA"/>
</dbReference>
<proteinExistence type="predicted"/>
<dbReference type="KEGG" id="tet:TTHERM_000266659"/>
<dbReference type="GeneID" id="24438112"/>
<dbReference type="AlphaFoldDB" id="W7X4X3"/>
<organism evidence="2 3">
    <name type="scientific">Tetrahymena thermophila (strain SB210)</name>
    <dbReference type="NCBI Taxonomy" id="312017"/>
    <lineage>
        <taxon>Eukaryota</taxon>
        <taxon>Sar</taxon>
        <taxon>Alveolata</taxon>
        <taxon>Ciliophora</taxon>
        <taxon>Intramacronucleata</taxon>
        <taxon>Oligohymenophorea</taxon>
        <taxon>Hymenostomatida</taxon>
        <taxon>Tetrahymenina</taxon>
        <taxon>Tetrahymenidae</taxon>
        <taxon>Tetrahymena</taxon>
    </lineage>
</organism>
<reference evidence="3" key="1">
    <citation type="journal article" date="2006" name="PLoS Biol.">
        <title>Macronuclear genome sequence of the ciliate Tetrahymena thermophila, a model eukaryote.</title>
        <authorList>
            <person name="Eisen J.A."/>
            <person name="Coyne R.S."/>
            <person name="Wu M."/>
            <person name="Wu D."/>
            <person name="Thiagarajan M."/>
            <person name="Wortman J.R."/>
            <person name="Badger J.H."/>
            <person name="Ren Q."/>
            <person name="Amedeo P."/>
            <person name="Jones K.M."/>
            <person name="Tallon L.J."/>
            <person name="Delcher A.L."/>
            <person name="Salzberg S.L."/>
            <person name="Silva J.C."/>
            <person name="Haas B.J."/>
            <person name="Majoros W.H."/>
            <person name="Farzad M."/>
            <person name="Carlton J.M."/>
            <person name="Smith R.K. Jr."/>
            <person name="Garg J."/>
            <person name="Pearlman R.E."/>
            <person name="Karrer K.M."/>
            <person name="Sun L."/>
            <person name="Manning G."/>
            <person name="Elde N.C."/>
            <person name="Turkewitz A.P."/>
            <person name="Asai D.J."/>
            <person name="Wilkes D.E."/>
            <person name="Wang Y."/>
            <person name="Cai H."/>
            <person name="Collins K."/>
            <person name="Stewart B.A."/>
            <person name="Lee S.R."/>
            <person name="Wilamowska K."/>
            <person name="Weinberg Z."/>
            <person name="Ruzzo W.L."/>
            <person name="Wloga D."/>
            <person name="Gaertig J."/>
            <person name="Frankel J."/>
            <person name="Tsao C.-C."/>
            <person name="Gorovsky M.A."/>
            <person name="Keeling P.J."/>
            <person name="Waller R.F."/>
            <person name="Patron N.J."/>
            <person name="Cherry J.M."/>
            <person name="Stover N.A."/>
            <person name="Krieger C.J."/>
            <person name="del Toro C."/>
            <person name="Ryder H.F."/>
            <person name="Williamson S.C."/>
            <person name="Barbeau R.A."/>
            <person name="Hamilton E.P."/>
            <person name="Orias E."/>
        </authorList>
    </citation>
    <scope>NUCLEOTIDE SEQUENCE [LARGE SCALE GENOMIC DNA]</scope>
    <source>
        <strain evidence="3">SB210</strain>
    </source>
</reference>
<evidence type="ECO:0000256" key="1">
    <source>
        <dbReference type="SAM" id="MobiDB-lite"/>
    </source>
</evidence>
<feature type="region of interest" description="Disordered" evidence="1">
    <location>
        <begin position="70"/>
        <end position="89"/>
    </location>
</feature>